<sequence length="69" mass="7124">MSGVRQACIIHHSWSAAATSSTHEAATRTADNTNTSPQTCPAVPRAGAPSPPDNAQKIIGGGQEASMWH</sequence>
<feature type="compositionally biased region" description="Low complexity" evidence="1">
    <location>
        <begin position="16"/>
        <end position="30"/>
    </location>
</feature>
<feature type="region of interest" description="Disordered" evidence="1">
    <location>
        <begin position="16"/>
        <end position="69"/>
    </location>
</feature>
<name>A0ABN3I7R2_9ACTN</name>
<evidence type="ECO:0000313" key="3">
    <source>
        <dbReference type="Proteomes" id="UP001500058"/>
    </source>
</evidence>
<dbReference type="Proteomes" id="UP001500058">
    <property type="component" value="Unassembled WGS sequence"/>
</dbReference>
<dbReference type="EMBL" id="BAAATJ010000008">
    <property type="protein sequence ID" value="GAA2396811.1"/>
    <property type="molecule type" value="Genomic_DNA"/>
</dbReference>
<proteinExistence type="predicted"/>
<reference evidence="2 3" key="1">
    <citation type="journal article" date="2019" name="Int. J. Syst. Evol. Microbiol.">
        <title>The Global Catalogue of Microorganisms (GCM) 10K type strain sequencing project: providing services to taxonomists for standard genome sequencing and annotation.</title>
        <authorList>
            <consortium name="The Broad Institute Genomics Platform"/>
            <consortium name="The Broad Institute Genome Sequencing Center for Infectious Disease"/>
            <person name="Wu L."/>
            <person name="Ma J."/>
        </authorList>
    </citation>
    <scope>NUCLEOTIDE SEQUENCE [LARGE SCALE GENOMIC DNA]</scope>
    <source>
        <strain evidence="2 3">JCM 6921</strain>
    </source>
</reference>
<evidence type="ECO:0000256" key="1">
    <source>
        <dbReference type="SAM" id="MobiDB-lite"/>
    </source>
</evidence>
<gene>
    <name evidence="2" type="ORF">GCM10010420_23180</name>
</gene>
<protein>
    <submittedName>
        <fullName evidence="2">Uncharacterized protein</fullName>
    </submittedName>
</protein>
<evidence type="ECO:0000313" key="2">
    <source>
        <dbReference type="EMBL" id="GAA2396811.1"/>
    </source>
</evidence>
<comment type="caution">
    <text evidence="2">The sequence shown here is derived from an EMBL/GenBank/DDBJ whole genome shotgun (WGS) entry which is preliminary data.</text>
</comment>
<accession>A0ABN3I7R2</accession>
<keyword evidence="3" id="KW-1185">Reference proteome</keyword>
<organism evidence="2 3">
    <name type="scientific">Streptomyces glaucosporus</name>
    <dbReference type="NCBI Taxonomy" id="284044"/>
    <lineage>
        <taxon>Bacteria</taxon>
        <taxon>Bacillati</taxon>
        <taxon>Actinomycetota</taxon>
        <taxon>Actinomycetes</taxon>
        <taxon>Kitasatosporales</taxon>
        <taxon>Streptomycetaceae</taxon>
        <taxon>Streptomyces</taxon>
    </lineage>
</organism>